<reference evidence="4 5" key="1">
    <citation type="submission" date="2016-05" db="EMBL/GenBank/DDBJ databases">
        <title>First whole genome sequencing of Entamoeba histolytica HM1:IMSS-clone-6.</title>
        <authorList>
            <person name="Mukherjee Avik.K."/>
            <person name="Izumyama S."/>
            <person name="Nakada-Tsukui K."/>
            <person name="Nozaki T."/>
        </authorList>
    </citation>
    <scope>NUCLEOTIDE SEQUENCE [LARGE SCALE GENOMIC DNA]</scope>
    <source>
        <strain evidence="4 5">HM1:IMSS clone 6</strain>
    </source>
</reference>
<comment type="caution">
    <text evidence="4">The sequence shown here is derived from an EMBL/GenBank/DDBJ whole genome shotgun (WGS) entry which is preliminary data.</text>
</comment>
<feature type="coiled-coil region" evidence="2">
    <location>
        <begin position="1059"/>
        <end position="1100"/>
    </location>
</feature>
<dbReference type="VEuPathDB" id="AmoebaDB:KM1_048820"/>
<proteinExistence type="predicted"/>
<organism evidence="4 5">
    <name type="scientific">Entamoeba histolytica</name>
    <dbReference type="NCBI Taxonomy" id="5759"/>
    <lineage>
        <taxon>Eukaryota</taxon>
        <taxon>Amoebozoa</taxon>
        <taxon>Evosea</taxon>
        <taxon>Archamoebae</taxon>
        <taxon>Mastigamoebida</taxon>
        <taxon>Entamoebidae</taxon>
        <taxon>Entamoeba</taxon>
    </lineage>
</organism>
<dbReference type="InterPro" id="IPR027107">
    <property type="entry name" value="Tuberin/Ral-act_asu"/>
</dbReference>
<feature type="domain" description="Rap-GAP" evidence="3">
    <location>
        <begin position="1138"/>
        <end position="1335"/>
    </location>
</feature>
<evidence type="ECO:0000256" key="1">
    <source>
        <dbReference type="ARBA" id="ARBA00022468"/>
    </source>
</evidence>
<dbReference type="VEuPathDB" id="AmoebaDB:EHI8A_043400"/>
<accession>A0A5K1UQK9</accession>
<dbReference type="OMA" id="CETSNIV"/>
<protein>
    <submittedName>
        <fullName evidence="4">Rap ran GTPase activating protein putative</fullName>
    </submittedName>
</protein>
<dbReference type="GO" id="GO:0051056">
    <property type="term" value="P:regulation of small GTPase mediated signal transduction"/>
    <property type="evidence" value="ECO:0007669"/>
    <property type="project" value="InterPro"/>
</dbReference>
<dbReference type="InterPro" id="IPR000331">
    <property type="entry name" value="Rap/Ran_GAP_dom"/>
</dbReference>
<evidence type="ECO:0000313" key="5">
    <source>
        <dbReference type="Proteomes" id="UP000078387"/>
    </source>
</evidence>
<keyword evidence="1" id="KW-0343">GTPase activation</keyword>
<dbReference type="VEuPathDB" id="AmoebaDB:EHI5A_041050"/>
<dbReference type="InterPro" id="IPR035974">
    <property type="entry name" value="Rap/Ran-GAP_sf"/>
</dbReference>
<dbReference type="EMBL" id="BDEQ01000001">
    <property type="protein sequence ID" value="GAT98173.1"/>
    <property type="molecule type" value="Genomic_DNA"/>
</dbReference>
<dbReference type="PANTHER" id="PTHR10063:SF11">
    <property type="entry name" value="RHO GTPASE-ACTIVATING PROTEIN CG5521-RELATED"/>
    <property type="match status" value="1"/>
</dbReference>
<dbReference type="GO" id="GO:0005096">
    <property type="term" value="F:GTPase activator activity"/>
    <property type="evidence" value="ECO:0007669"/>
    <property type="project" value="UniProtKB-KW"/>
</dbReference>
<evidence type="ECO:0000256" key="2">
    <source>
        <dbReference type="SAM" id="Coils"/>
    </source>
</evidence>
<evidence type="ECO:0000259" key="3">
    <source>
        <dbReference type="PROSITE" id="PS50085"/>
    </source>
</evidence>
<dbReference type="GO" id="GO:0005634">
    <property type="term" value="C:nucleus"/>
    <property type="evidence" value="ECO:0007669"/>
    <property type="project" value="InterPro"/>
</dbReference>
<dbReference type="Gene3D" id="3.40.50.11210">
    <property type="entry name" value="Rap/Ran-GAP"/>
    <property type="match status" value="1"/>
</dbReference>
<dbReference type="VEuPathDB" id="AmoebaDB:EHI7A_041240"/>
<gene>
    <name evidence="4" type="ORF">CL6EHI_139960</name>
</gene>
<dbReference type="PROSITE" id="PS50085">
    <property type="entry name" value="RAPGAP"/>
    <property type="match status" value="1"/>
</dbReference>
<dbReference type="Pfam" id="PF02145">
    <property type="entry name" value="Rap_GAP"/>
    <property type="match status" value="1"/>
</dbReference>
<name>A0A5K1UQK9_ENTHI</name>
<dbReference type="PANTHER" id="PTHR10063">
    <property type="entry name" value="TUBERIN"/>
    <property type="match status" value="1"/>
</dbReference>
<sequence>MSSKQKLNDIEKKLKKHKQTILDGKSEPSSRQKAILFFLENNKKEELAQIFKEHKSLLHGLFSLYPPALEGLYKKQKPLTEKDCLIVETLMDFAAENYSPSEVTFLEPINSILTTFLAVETPYPMRKSMFKSFMNILVKLNAVSEETTYPKLFIGSLNLEGFSNNITLHLTCTHIPVGTPTPIHSEINDTTKPKQQTYGLLDIFFEYLTNNPEILYPLFKELLSYICSDYCKTYCIDTFKQQTGYTNKTIPTDLLDYIIKTLSNTTLLKAITPYHNNLLQLLMYFYDISIDLDVIEHQLITKAVQLYFTNFIFNDPSFLKTENTTESQLLEFQKEIISKITKIFIKNKGNEEPEVKILIQNLIKTILLSLQQSYFNESLKIEMVKMVEEGTLGFLPEKVGVQTQLLITVVVDCLFVVWIYWNKSNIEEWKELQQRLKPFLKEEMVIAEIERKFNQLTKELIDKHYHKKEIIQPPLPIQLQMMKLKTVELIQFDSKIDEKETIPEDESLKQYLINFTTTDILGLWNIFNEMFQDIDTLEPIARLNCCKVLMRTLEYLLIVDSYGETNNDFNEEGRIQLYDTFLPFLIKALKRTDNEDEKCLLYGSMCDLMIRKIPKTSSKVYGYFYQMINEVSLEDNNQVIETILIRCYNIYSVELPGSEILIPQFFKMFLAFKKVGLDGNNEMKMNQLLTTMINICFSSKEVIEQFTLEKSLYSIISEVINDGIKQMKTSTGIITFIWIIEQFIEKTIIINKTEDYNLKELVINLINLIQPNQNVNVIDNVLNAINLLRIYIPEDYVILIISMLCDIIIKKEVESQTIGTIFLTLSDFFVGGPSSFSYSLTTELIQKLVDSITIALAIKNEPNNKMGASEGADLFIETVLHHYGIFGNKGIDRISGPEETTSSAWFVVGKSRILSISKPYTITKIHIENNSEKEEELIENLLTEFPTEQQQEKKKENETKIEVNKNEQKLCRITIRDALGRWSWDVEPIWVESSLKMGSISEVEQIKDFDWKDLMIELKEREIKETVFENDGALHNILNEMEEGYKDILTWQKDEVYDIESLNKEIELFGEERMKEEEIINTIKRDVIKEEEEIEKEHKETNPNISAFVSQIIEVNALPTIAHSIHPFEINDKFKLAIKQIDKLPLREGHKVALYYVKRNQTLLEALNNKETSEGFKSFKNALSWEFKSVSFEKGIEYYGTWRDEIIFNSLNEATMSNDVENIQEKQKQMFSSFVQVIYVEGDQNIDVSSIVTQFSNVFIILRPHQYGIVIEIYRKENIPLFGPLVTGSIVCFQEIAKLVRETVLNASRAVHNTFMADKVLRPFIQRGKAIHDLIKSNKTETNNYFDNENQIYFMNNEIINN</sequence>
<dbReference type="VEuPathDB" id="AmoebaDB:EHI_139960"/>
<dbReference type="Proteomes" id="UP000078387">
    <property type="component" value="Unassembled WGS sequence"/>
</dbReference>
<dbReference type="GO" id="GO:0005737">
    <property type="term" value="C:cytoplasm"/>
    <property type="evidence" value="ECO:0007669"/>
    <property type="project" value="TreeGrafter"/>
</dbReference>
<keyword evidence="2" id="KW-0175">Coiled coil</keyword>
<evidence type="ECO:0000313" key="4">
    <source>
        <dbReference type="EMBL" id="GAT98173.1"/>
    </source>
</evidence>
<dbReference type="SUPFAM" id="SSF111347">
    <property type="entry name" value="Rap/Ran-GAP"/>
    <property type="match status" value="1"/>
</dbReference>